<organism evidence="3 4">
    <name type="scientific">Striga hermonthica</name>
    <name type="common">Purple witchweed</name>
    <name type="synonym">Buchnera hermonthica</name>
    <dbReference type="NCBI Taxonomy" id="68872"/>
    <lineage>
        <taxon>Eukaryota</taxon>
        <taxon>Viridiplantae</taxon>
        <taxon>Streptophyta</taxon>
        <taxon>Embryophyta</taxon>
        <taxon>Tracheophyta</taxon>
        <taxon>Spermatophyta</taxon>
        <taxon>Magnoliopsida</taxon>
        <taxon>eudicotyledons</taxon>
        <taxon>Gunneridae</taxon>
        <taxon>Pentapetalae</taxon>
        <taxon>asterids</taxon>
        <taxon>lamiids</taxon>
        <taxon>Lamiales</taxon>
        <taxon>Orobanchaceae</taxon>
        <taxon>Buchnereae</taxon>
        <taxon>Striga</taxon>
    </lineage>
</organism>
<feature type="transmembrane region" description="Helical" evidence="2">
    <location>
        <begin position="48"/>
        <end position="66"/>
    </location>
</feature>
<proteinExistence type="predicted"/>
<evidence type="ECO:0000313" key="3">
    <source>
        <dbReference type="EMBL" id="CAA0823887.1"/>
    </source>
</evidence>
<dbReference type="EMBL" id="CACSLK010024540">
    <property type="protein sequence ID" value="CAA0823887.1"/>
    <property type="molecule type" value="Genomic_DNA"/>
</dbReference>
<dbReference type="AlphaFoldDB" id="A0A9N7N0E4"/>
<keyword evidence="4" id="KW-1185">Reference proteome</keyword>
<comment type="caution">
    <text evidence="3">The sequence shown here is derived from an EMBL/GenBank/DDBJ whole genome shotgun (WGS) entry which is preliminary data.</text>
</comment>
<protein>
    <submittedName>
        <fullName evidence="3">Uncharacterized protein</fullName>
    </submittedName>
</protein>
<feature type="region of interest" description="Disordered" evidence="1">
    <location>
        <begin position="96"/>
        <end position="144"/>
    </location>
</feature>
<accession>A0A9N7N0E4</accession>
<feature type="compositionally biased region" description="Basic and acidic residues" evidence="1">
    <location>
        <begin position="96"/>
        <end position="109"/>
    </location>
</feature>
<dbReference type="Proteomes" id="UP001153555">
    <property type="component" value="Unassembled WGS sequence"/>
</dbReference>
<evidence type="ECO:0000313" key="4">
    <source>
        <dbReference type="Proteomes" id="UP001153555"/>
    </source>
</evidence>
<keyword evidence="2" id="KW-0472">Membrane</keyword>
<dbReference type="OrthoDB" id="759183at2759"/>
<feature type="compositionally biased region" description="Basic and acidic residues" evidence="1">
    <location>
        <begin position="119"/>
        <end position="134"/>
    </location>
</feature>
<reference evidence="3" key="1">
    <citation type="submission" date="2019-12" db="EMBL/GenBank/DDBJ databases">
        <authorList>
            <person name="Scholes J."/>
        </authorList>
    </citation>
    <scope>NUCLEOTIDE SEQUENCE</scope>
</reference>
<gene>
    <name evidence="3" type="ORF">SHERM_21027</name>
</gene>
<keyword evidence="2" id="KW-0812">Transmembrane</keyword>
<name>A0A9N7N0E4_STRHE</name>
<evidence type="ECO:0000256" key="2">
    <source>
        <dbReference type="SAM" id="Phobius"/>
    </source>
</evidence>
<evidence type="ECO:0000256" key="1">
    <source>
        <dbReference type="SAM" id="MobiDB-lite"/>
    </source>
</evidence>
<keyword evidence="2" id="KW-1133">Transmembrane helix</keyword>
<sequence length="144" mass="15668">MDIDLFCSIGGLFGFFLYPNICMAAALKVDRPSPISSFDNISRTRHFLKLFGLLFMILVVFVSSSGGPSKPSDLDIAASPKTLFSETYAGKIDSHDQTADLGAGKRENGHIPYHALKSKGKDRGSWYESSDHEVPSGPNPISNK</sequence>